<gene>
    <name evidence="1" type="ORF">GGD55_001857</name>
</gene>
<accession>A0A7W8U9G9</accession>
<protein>
    <submittedName>
        <fullName evidence="1">Uncharacterized protein</fullName>
    </submittedName>
</protein>
<organism evidence="1 2">
    <name type="scientific">Rhizobium giardinii</name>
    <dbReference type="NCBI Taxonomy" id="56731"/>
    <lineage>
        <taxon>Bacteria</taxon>
        <taxon>Pseudomonadati</taxon>
        <taxon>Pseudomonadota</taxon>
        <taxon>Alphaproteobacteria</taxon>
        <taxon>Hyphomicrobiales</taxon>
        <taxon>Rhizobiaceae</taxon>
        <taxon>Rhizobium/Agrobacterium group</taxon>
        <taxon>Rhizobium</taxon>
    </lineage>
</organism>
<dbReference type="Proteomes" id="UP000585507">
    <property type="component" value="Unassembled WGS sequence"/>
</dbReference>
<evidence type="ECO:0000313" key="1">
    <source>
        <dbReference type="EMBL" id="MBB5535163.1"/>
    </source>
</evidence>
<keyword evidence="2" id="KW-1185">Reference proteome</keyword>
<sequence length="67" mass="7783">MLIKIGGFEMEASRRSLFLGINLGRHWRYQTFRDWSRQGLTTEDWTDRRTGQTASKYAGGAWETVKG</sequence>
<dbReference type="AlphaFoldDB" id="A0A7W8U9G9"/>
<dbReference type="EMBL" id="JACHBK010000004">
    <property type="protein sequence ID" value="MBB5535163.1"/>
    <property type="molecule type" value="Genomic_DNA"/>
</dbReference>
<name>A0A7W8U9G9_9HYPH</name>
<dbReference type="RefSeq" id="WP_018327079.1">
    <property type="nucleotide sequence ID" value="NZ_JACHBK010000004.1"/>
</dbReference>
<proteinExistence type="predicted"/>
<evidence type="ECO:0000313" key="2">
    <source>
        <dbReference type="Proteomes" id="UP000585507"/>
    </source>
</evidence>
<reference evidence="1 2" key="1">
    <citation type="submission" date="2020-08" db="EMBL/GenBank/DDBJ databases">
        <title>Genomic Encyclopedia of Type Strains, Phase IV (KMG-V): Genome sequencing to study the core and pangenomes of soil and plant-associated prokaryotes.</title>
        <authorList>
            <person name="Whitman W."/>
        </authorList>
    </citation>
    <scope>NUCLEOTIDE SEQUENCE [LARGE SCALE GENOMIC DNA]</scope>
    <source>
        <strain evidence="1 2">SEMIA 4084</strain>
    </source>
</reference>
<comment type="caution">
    <text evidence="1">The sequence shown here is derived from an EMBL/GenBank/DDBJ whole genome shotgun (WGS) entry which is preliminary data.</text>
</comment>